<accession>A0AAU9WIY0</accession>
<dbReference type="Proteomes" id="UP001159428">
    <property type="component" value="Unassembled WGS sequence"/>
</dbReference>
<dbReference type="EMBL" id="CALNXJ010000014">
    <property type="protein sequence ID" value="CAH3114946.1"/>
    <property type="molecule type" value="Genomic_DNA"/>
</dbReference>
<evidence type="ECO:0000313" key="1">
    <source>
        <dbReference type="EMBL" id="CAH3114946.1"/>
    </source>
</evidence>
<dbReference type="AlphaFoldDB" id="A0AAU9WIY0"/>
<keyword evidence="2" id="KW-1185">Reference proteome</keyword>
<protein>
    <submittedName>
        <fullName evidence="1">Uncharacterized protein</fullName>
    </submittedName>
</protein>
<organism evidence="1 2">
    <name type="scientific">Pocillopora meandrina</name>
    <dbReference type="NCBI Taxonomy" id="46732"/>
    <lineage>
        <taxon>Eukaryota</taxon>
        <taxon>Metazoa</taxon>
        <taxon>Cnidaria</taxon>
        <taxon>Anthozoa</taxon>
        <taxon>Hexacorallia</taxon>
        <taxon>Scleractinia</taxon>
        <taxon>Astrocoeniina</taxon>
        <taxon>Pocilloporidae</taxon>
        <taxon>Pocillopora</taxon>
    </lineage>
</organism>
<reference evidence="1 2" key="1">
    <citation type="submission" date="2022-05" db="EMBL/GenBank/DDBJ databases">
        <authorList>
            <consortium name="Genoscope - CEA"/>
            <person name="William W."/>
        </authorList>
    </citation>
    <scope>NUCLEOTIDE SEQUENCE [LARGE SCALE GENOMIC DNA]</scope>
</reference>
<comment type="caution">
    <text evidence="1">The sequence shown here is derived from an EMBL/GenBank/DDBJ whole genome shotgun (WGS) entry which is preliminary data.</text>
</comment>
<sequence>RACKPNCNAALSESEEDGDEKRVSSYDACLSRLRKKHKPPEFKLRCWARMMTRIRCAILQQLKDFKSLKDDGVLDENEFSLQKEKLLTELSSL</sequence>
<name>A0AAU9WIY0_9CNID</name>
<proteinExistence type="predicted"/>
<gene>
    <name evidence="1" type="ORF">PMEA_00005746</name>
</gene>
<feature type="non-terminal residue" evidence="1">
    <location>
        <position position="1"/>
    </location>
</feature>
<evidence type="ECO:0000313" key="2">
    <source>
        <dbReference type="Proteomes" id="UP001159428"/>
    </source>
</evidence>